<name>A0A6N7EF01_9MICO</name>
<evidence type="ECO:0000313" key="2">
    <source>
        <dbReference type="EMBL" id="MPV35528.1"/>
    </source>
</evidence>
<dbReference type="EMBL" id="WHPC01000001">
    <property type="protein sequence ID" value="MPV35528.1"/>
    <property type="molecule type" value="Genomic_DNA"/>
</dbReference>
<dbReference type="AlphaFoldDB" id="A0A6N7EF01"/>
<dbReference type="OrthoDB" id="9797653at2"/>
<proteinExistence type="predicted"/>
<dbReference type="InterPro" id="IPR023606">
    <property type="entry name" value="CoA-Trfase_III_dom_1_sf"/>
</dbReference>
<dbReference type="Gene3D" id="3.30.1540.10">
    <property type="entry name" value="formyl-coa transferase, domain 3"/>
    <property type="match status" value="1"/>
</dbReference>
<keyword evidence="3" id="KW-1185">Reference proteome</keyword>
<dbReference type="GO" id="GO:0008410">
    <property type="term" value="F:CoA-transferase activity"/>
    <property type="evidence" value="ECO:0007669"/>
    <property type="project" value="TreeGrafter"/>
</dbReference>
<evidence type="ECO:0000256" key="1">
    <source>
        <dbReference type="ARBA" id="ARBA00022679"/>
    </source>
</evidence>
<gene>
    <name evidence="2" type="ORF">GB881_00445</name>
</gene>
<dbReference type="InterPro" id="IPR003673">
    <property type="entry name" value="CoA-Trfase_fam_III"/>
</dbReference>
<accession>A0A6N7EF01</accession>
<dbReference type="SUPFAM" id="SSF89796">
    <property type="entry name" value="CoA-transferase family III (CaiB/BaiF)"/>
    <property type="match status" value="1"/>
</dbReference>
<dbReference type="Proteomes" id="UP000437709">
    <property type="component" value="Unassembled WGS sequence"/>
</dbReference>
<dbReference type="InterPro" id="IPR050483">
    <property type="entry name" value="CoA-transferase_III_domain"/>
</dbReference>
<reference evidence="2 3" key="1">
    <citation type="submission" date="2019-10" db="EMBL/GenBank/DDBJ databases">
        <title>Georgenia wutianyii sp. nov. and Georgenia yuyongxinii sp. nov. isolated from plateau pika (Ochotona curzoniae) in the Qinghai-Tibet plateau of China.</title>
        <authorList>
            <person name="Tian Z."/>
        </authorList>
    </citation>
    <scope>NUCLEOTIDE SEQUENCE [LARGE SCALE GENOMIC DNA]</scope>
    <source>
        <strain evidence="2 3">JCM 19765</strain>
    </source>
</reference>
<sequence>MAGRHAGQPRSRKVTLVNTNDMITPMLDGLTVLELDSGGLAEFAGKLLADSGADVIKIEPPTGASSRRVGPFLGQDGDRESGLQFEHYNTSKRSVVLDLESEADRAALKALAAQADIVLDGLGAGVADRLGIGWQALQASNPGLIYCSITPFGVDGPWSGYAASDLTQLALGGVMASCGYDDLPDDDPIAPIGGHAKHLVGMMATMATLAAAFEKGVSGNGQFIDVSAHESIATSTEMAVPFWIYQQRDVERHTARHAMPADTPRWQHLCADGKYLLALPLYIDDARFAALVEWFDAEGMAEDLGDEKYRHSDTRENEMFHVVDVIGRFCAQHDSDYMFREAQARRLPWAPVNSPDELLRDEHFTQQRDTFVEVGSSRGTHRYAKPPFLVGNPAQLRPAPTLGAHTNEVLNALLESEYDEDALAPQRA</sequence>
<dbReference type="Gene3D" id="3.40.50.10540">
    <property type="entry name" value="Crotonobetainyl-coa:carnitine coa-transferase, domain 1"/>
    <property type="match status" value="1"/>
</dbReference>
<keyword evidence="1 2" id="KW-0808">Transferase</keyword>
<dbReference type="InterPro" id="IPR044855">
    <property type="entry name" value="CoA-Trfase_III_dom3_sf"/>
</dbReference>
<organism evidence="2 3">
    <name type="scientific">Georgenia subflava</name>
    <dbReference type="NCBI Taxonomy" id="1622177"/>
    <lineage>
        <taxon>Bacteria</taxon>
        <taxon>Bacillati</taxon>
        <taxon>Actinomycetota</taxon>
        <taxon>Actinomycetes</taxon>
        <taxon>Micrococcales</taxon>
        <taxon>Bogoriellaceae</taxon>
        <taxon>Georgenia</taxon>
    </lineage>
</organism>
<evidence type="ECO:0000313" key="3">
    <source>
        <dbReference type="Proteomes" id="UP000437709"/>
    </source>
</evidence>
<dbReference type="PANTHER" id="PTHR48207:SF3">
    <property type="entry name" value="SUCCINATE--HYDROXYMETHYLGLUTARATE COA-TRANSFERASE"/>
    <property type="match status" value="1"/>
</dbReference>
<protein>
    <submittedName>
        <fullName evidence="2">CoA transferase</fullName>
    </submittedName>
</protein>
<comment type="caution">
    <text evidence="2">The sequence shown here is derived from an EMBL/GenBank/DDBJ whole genome shotgun (WGS) entry which is preliminary data.</text>
</comment>
<dbReference type="Pfam" id="PF02515">
    <property type="entry name" value="CoA_transf_3"/>
    <property type="match status" value="1"/>
</dbReference>
<dbReference type="PANTHER" id="PTHR48207">
    <property type="entry name" value="SUCCINATE--HYDROXYMETHYLGLUTARATE COA-TRANSFERASE"/>
    <property type="match status" value="1"/>
</dbReference>